<feature type="compositionally biased region" description="Polar residues" evidence="1">
    <location>
        <begin position="65"/>
        <end position="74"/>
    </location>
</feature>
<protein>
    <submittedName>
        <fullName evidence="2">Uncharacterized protein</fullName>
    </submittedName>
</protein>
<feature type="compositionally biased region" description="Polar residues" evidence="1">
    <location>
        <begin position="1"/>
        <end position="10"/>
    </location>
</feature>
<dbReference type="AlphaFoldDB" id="A0A7S0K2P0"/>
<evidence type="ECO:0000256" key="1">
    <source>
        <dbReference type="SAM" id="MobiDB-lite"/>
    </source>
</evidence>
<reference evidence="2" key="1">
    <citation type="submission" date="2021-01" db="EMBL/GenBank/DDBJ databases">
        <authorList>
            <person name="Corre E."/>
            <person name="Pelletier E."/>
            <person name="Niang G."/>
            <person name="Scheremetjew M."/>
            <person name="Finn R."/>
            <person name="Kale V."/>
            <person name="Holt S."/>
            <person name="Cochrane G."/>
            <person name="Meng A."/>
            <person name="Brown T."/>
            <person name="Cohen L."/>
        </authorList>
    </citation>
    <scope>NUCLEOTIDE SEQUENCE</scope>
    <source>
        <strain evidence="2">E4-10</strain>
    </source>
</reference>
<feature type="compositionally biased region" description="Polar residues" evidence="1">
    <location>
        <begin position="115"/>
        <end position="126"/>
    </location>
</feature>
<name>A0A7S0K2P0_CAFRO</name>
<feature type="region of interest" description="Disordered" evidence="1">
    <location>
        <begin position="1"/>
        <end position="81"/>
    </location>
</feature>
<organism evidence="2">
    <name type="scientific">Cafeteria roenbergensis</name>
    <name type="common">Marine flagellate</name>
    <dbReference type="NCBI Taxonomy" id="33653"/>
    <lineage>
        <taxon>Eukaryota</taxon>
        <taxon>Sar</taxon>
        <taxon>Stramenopiles</taxon>
        <taxon>Bigyra</taxon>
        <taxon>Opalozoa</taxon>
        <taxon>Bicosoecida</taxon>
        <taxon>Cafeteriaceae</taxon>
        <taxon>Cafeteria</taxon>
    </lineage>
</organism>
<evidence type="ECO:0000313" key="2">
    <source>
        <dbReference type="EMBL" id="CAD8567532.1"/>
    </source>
</evidence>
<sequence length="218" mass="22674">MLKLSQSSRENFLPLKSEKSARALRGSTESQATRQTQTQRSRATGSHNTCGGGQAWRRARAASVASHTPGTPRTHSLPVAPPAMPQAAAAALAAAMSRGWALPAASLRQAVSRSITPRRSSATSLPGANANGLPASGSRAGSRAAIISGACDKNASATMVLHEPRPVIDSVSKAISRTLAPCESRSGRSQRGVQTPLSPRLHHQIVARARVLGRAGTR</sequence>
<feature type="compositionally biased region" description="Low complexity" evidence="1">
    <location>
        <begin position="30"/>
        <end position="44"/>
    </location>
</feature>
<accession>A0A7S0K2P0</accession>
<feature type="region of interest" description="Disordered" evidence="1">
    <location>
        <begin position="115"/>
        <end position="139"/>
    </location>
</feature>
<dbReference type="EMBL" id="HBET01017654">
    <property type="protein sequence ID" value="CAD8567532.1"/>
    <property type="molecule type" value="Transcribed_RNA"/>
</dbReference>
<gene>
    <name evidence="2" type="ORF">CROE0942_LOCUS11912</name>
</gene>
<proteinExistence type="predicted"/>